<keyword evidence="2" id="KW-1185">Reference proteome</keyword>
<dbReference type="EMBL" id="JAOWLB010000017">
    <property type="protein sequence ID" value="MCV2890346.1"/>
    <property type="molecule type" value="Genomic_DNA"/>
</dbReference>
<name>A0ABT3ANT2_9RHOB</name>
<proteinExistence type="predicted"/>
<organism evidence="1 2">
    <name type="scientific">Ruegeria aquimaris</name>
    <dbReference type="NCBI Taxonomy" id="2984333"/>
    <lineage>
        <taxon>Bacteria</taxon>
        <taxon>Pseudomonadati</taxon>
        <taxon>Pseudomonadota</taxon>
        <taxon>Alphaproteobacteria</taxon>
        <taxon>Rhodobacterales</taxon>
        <taxon>Roseobacteraceae</taxon>
        <taxon>Ruegeria</taxon>
    </lineage>
</organism>
<gene>
    <name evidence="1" type="ORF">OE747_18570</name>
</gene>
<protein>
    <submittedName>
        <fullName evidence="1">Uncharacterized protein</fullName>
    </submittedName>
</protein>
<comment type="caution">
    <text evidence="1">The sequence shown here is derived from an EMBL/GenBank/DDBJ whole genome shotgun (WGS) entry which is preliminary data.</text>
</comment>
<accession>A0ABT3ANT2</accession>
<evidence type="ECO:0000313" key="2">
    <source>
        <dbReference type="Proteomes" id="UP001320899"/>
    </source>
</evidence>
<evidence type="ECO:0000313" key="1">
    <source>
        <dbReference type="EMBL" id="MCV2890346.1"/>
    </source>
</evidence>
<reference evidence="1 2" key="1">
    <citation type="submission" date="2022-10" db="EMBL/GenBank/DDBJ databases">
        <title>Ruegeria sp. nov., isolated from ocean surface sediments.</title>
        <authorList>
            <person name="He W."/>
            <person name="Xue H.-P."/>
            <person name="Zhang D.-F."/>
        </authorList>
    </citation>
    <scope>NUCLEOTIDE SEQUENCE [LARGE SCALE GENOMIC DNA]</scope>
    <source>
        <strain evidence="1 2">XHP0148</strain>
    </source>
</reference>
<dbReference type="Proteomes" id="UP001320899">
    <property type="component" value="Unassembled WGS sequence"/>
</dbReference>
<dbReference type="RefSeq" id="WP_263830045.1">
    <property type="nucleotide sequence ID" value="NZ_JAOWLB010000017.1"/>
</dbReference>
<sequence length="173" mass="19112">MTPATQEPTVLVRMPVHLVDAILKMRDSLDRDLMASLAASIAGDANVKIKETGTLPKPLNEPRHHKYKAEYLGVSIGGRTLPDVFAAIVDLTAEIAPEALERLADMRARSRRYVARNPEAIHPGNKELPTKRTTSGWWISKNIGQEDLMRALKALCDASGLRFGTDVRFIVQS</sequence>